<dbReference type="Proteomes" id="UP001595821">
    <property type="component" value="Unassembled WGS sequence"/>
</dbReference>
<dbReference type="Gene3D" id="3.30.70.930">
    <property type="match status" value="1"/>
</dbReference>
<dbReference type="PANTHER" id="PTHR33777:SF1">
    <property type="entry name" value="UPF0045 PROTEIN ECM15"/>
    <property type="match status" value="1"/>
</dbReference>
<reference evidence="4 5" key="1">
    <citation type="journal article" date="2014" name="Int. J. Syst. Evol. Microbiol.">
        <title>Complete genome sequence of Corynebacterium casei LMG S-19264T (=DSM 44701T), isolated from a smear-ripened cheese.</title>
        <authorList>
            <consortium name="US DOE Joint Genome Institute (JGI-PGF)"/>
            <person name="Walter F."/>
            <person name="Albersmeier A."/>
            <person name="Kalinowski J."/>
            <person name="Ruckert C."/>
        </authorList>
    </citation>
    <scope>NUCLEOTIDE SEQUENCE [LARGE SCALE GENOMIC DNA]</scope>
    <source>
        <strain evidence="4 5">IBRC-M 10912</strain>
    </source>
</reference>
<comment type="similarity">
    <text evidence="1">Belongs to the UPF0045 family.</text>
</comment>
<sequence length="141" mass="15815">MPASKQFRSREIAAARRLPRKRTCCLTWYATRNAGPPAFTQEVTNVTAIARLEIIPVREQHMSDEIAAALEALDEFDVTYELTPMDTVVEADSVGELFDATKAAHDAVDGERVITSLEVDDQRDREQHGSDRVETVERRLG</sequence>
<dbReference type="SUPFAM" id="SSF89957">
    <property type="entry name" value="MTH1187/YkoF-like"/>
    <property type="match status" value="1"/>
</dbReference>
<comment type="caution">
    <text evidence="4">The sequence shown here is derived from an EMBL/GenBank/DDBJ whole genome shotgun (WGS) entry which is preliminary data.</text>
</comment>
<proteinExistence type="inferred from homology"/>
<organism evidence="4 5">
    <name type="scientific">Natribaculum luteum</name>
    <dbReference type="NCBI Taxonomy" id="1586232"/>
    <lineage>
        <taxon>Archaea</taxon>
        <taxon>Methanobacteriati</taxon>
        <taxon>Methanobacteriota</taxon>
        <taxon>Stenosarchaea group</taxon>
        <taxon>Halobacteria</taxon>
        <taxon>Halobacteriales</taxon>
        <taxon>Natrialbaceae</taxon>
        <taxon>Natribaculum</taxon>
    </lineage>
</organism>
<dbReference type="EMBL" id="JBHSDJ010000013">
    <property type="protein sequence ID" value="MFC4246411.1"/>
    <property type="molecule type" value="Genomic_DNA"/>
</dbReference>
<name>A0ABD5NWH0_9EURY</name>
<dbReference type="RefSeq" id="WP_322987019.1">
    <property type="nucleotide sequence ID" value="NZ_CP095397.1"/>
</dbReference>
<dbReference type="AlphaFoldDB" id="A0ABD5NWH0"/>
<dbReference type="GeneID" id="71854810"/>
<protein>
    <submittedName>
        <fullName evidence="4">MTH1187 family thiamine-binding protein</fullName>
    </submittedName>
</protein>
<feature type="domain" description="Thiamine-binding protein" evidence="3">
    <location>
        <begin position="51"/>
        <end position="137"/>
    </location>
</feature>
<dbReference type="Pfam" id="PF01910">
    <property type="entry name" value="Thiamine_BP"/>
    <property type="match status" value="1"/>
</dbReference>
<dbReference type="InterPro" id="IPR002767">
    <property type="entry name" value="Thiamine_BP"/>
</dbReference>
<evidence type="ECO:0000313" key="4">
    <source>
        <dbReference type="EMBL" id="MFC4246411.1"/>
    </source>
</evidence>
<accession>A0ABD5NWH0</accession>
<dbReference type="InterPro" id="IPR051614">
    <property type="entry name" value="UPF0045_domain"/>
</dbReference>
<evidence type="ECO:0000256" key="2">
    <source>
        <dbReference type="SAM" id="MobiDB-lite"/>
    </source>
</evidence>
<dbReference type="PANTHER" id="PTHR33777">
    <property type="entry name" value="UPF0045 PROTEIN ECM15"/>
    <property type="match status" value="1"/>
</dbReference>
<dbReference type="InterPro" id="IPR029756">
    <property type="entry name" value="MTH1187/YkoF-like"/>
</dbReference>
<evidence type="ECO:0000313" key="5">
    <source>
        <dbReference type="Proteomes" id="UP001595821"/>
    </source>
</evidence>
<evidence type="ECO:0000259" key="3">
    <source>
        <dbReference type="Pfam" id="PF01910"/>
    </source>
</evidence>
<feature type="region of interest" description="Disordered" evidence="2">
    <location>
        <begin position="121"/>
        <end position="141"/>
    </location>
</feature>
<gene>
    <name evidence="4" type="ORF">ACFOZ7_05300</name>
</gene>
<evidence type="ECO:0000256" key="1">
    <source>
        <dbReference type="ARBA" id="ARBA00010272"/>
    </source>
</evidence>